<gene>
    <name evidence="7 9" type="primary">pgi</name>
    <name evidence="9" type="ORF">NKE59_06470</name>
</gene>
<proteinExistence type="inferred from homology"/>
<comment type="pathway">
    <text evidence="7">Carbohydrate biosynthesis; gluconeogenesis.</text>
</comment>
<dbReference type="SUPFAM" id="SSF53697">
    <property type="entry name" value="SIS domain"/>
    <property type="match status" value="1"/>
</dbReference>
<dbReference type="AlphaFoldDB" id="A0AAU8A126"/>
<dbReference type="GO" id="GO:0097367">
    <property type="term" value="F:carbohydrate derivative binding"/>
    <property type="evidence" value="ECO:0007669"/>
    <property type="project" value="InterPro"/>
</dbReference>
<evidence type="ECO:0000256" key="3">
    <source>
        <dbReference type="ARBA" id="ARBA00022432"/>
    </source>
</evidence>
<dbReference type="GO" id="GO:0006094">
    <property type="term" value="P:gluconeogenesis"/>
    <property type="evidence" value="ECO:0007669"/>
    <property type="project" value="UniProtKB-UniRule"/>
</dbReference>
<dbReference type="InterPro" id="IPR001672">
    <property type="entry name" value="G6P_Isomerase"/>
</dbReference>
<keyword evidence="4 7" id="KW-0324">Glycolysis</keyword>
<dbReference type="PANTHER" id="PTHR11469">
    <property type="entry name" value="GLUCOSE-6-PHOSPHATE ISOMERASE"/>
    <property type="match status" value="1"/>
</dbReference>
<dbReference type="InterPro" id="IPR035482">
    <property type="entry name" value="SIS_PGI_2"/>
</dbReference>
<dbReference type="Gene3D" id="3.40.50.10490">
    <property type="entry name" value="Glucose-6-phosphate isomerase like protein, domain 1"/>
    <property type="match status" value="2"/>
</dbReference>
<comment type="similarity">
    <text evidence="2 7 8">Belongs to the GPI family.</text>
</comment>
<dbReference type="EC" id="5.3.1.9" evidence="7"/>
<dbReference type="InterPro" id="IPR018189">
    <property type="entry name" value="Phosphoglucose_isomerase_CS"/>
</dbReference>
<keyword evidence="5 7" id="KW-0413">Isomerase</keyword>
<dbReference type="GO" id="GO:0048029">
    <property type="term" value="F:monosaccharide binding"/>
    <property type="evidence" value="ECO:0007669"/>
    <property type="project" value="TreeGrafter"/>
</dbReference>
<dbReference type="PRINTS" id="PR00662">
    <property type="entry name" value="G6PISOMERASE"/>
</dbReference>
<protein>
    <recommendedName>
        <fullName evidence="7">Glucose-6-phosphate isomerase</fullName>
        <shortName evidence="7">GPI</shortName>
        <ecNumber evidence="7">5.3.1.9</ecNumber>
    </recommendedName>
    <alternativeName>
        <fullName evidence="7">Phosphoglucose isomerase</fullName>
        <shortName evidence="7">PGI</shortName>
    </alternativeName>
    <alternativeName>
        <fullName evidence="7">Phosphohexose isomerase</fullName>
        <shortName evidence="7">PHI</shortName>
    </alternativeName>
</protein>
<organism evidence="9">
    <name type="scientific">Polynucleobacter sp. UK-FUSCHL-C3</name>
    <dbReference type="NCBI Taxonomy" id="2955208"/>
    <lineage>
        <taxon>Bacteria</taxon>
        <taxon>Pseudomonadati</taxon>
        <taxon>Pseudomonadota</taxon>
        <taxon>Betaproteobacteria</taxon>
        <taxon>Burkholderiales</taxon>
        <taxon>Burkholderiaceae</taxon>
        <taxon>Polynucleobacter</taxon>
    </lineage>
</organism>
<dbReference type="GO" id="GO:0004347">
    <property type="term" value="F:glucose-6-phosphate isomerase activity"/>
    <property type="evidence" value="ECO:0007669"/>
    <property type="project" value="UniProtKB-UniRule"/>
</dbReference>
<sequence length="501" mass="54713">MSTKSAQSDSANPSKAVFGSLQAAGLTLDLAYQGISQPEWASLFTKADQIGLKGQITELLTGGLVNTSEHRPALHTTLRDLNKNPMLYKGNDVMPAIAEVWQRMEGLCNKWVGVTDLIHIGIGGSDFGPRLAVQALAHSANKPNRGMRVHFAANVDSAELSHILERAQANSTKVLIVSKSFSTSETMMNAKTIINWFKAKNLTSSQIQNSLFAVTCNVKAAESFGIQADNIFPFWDWVGGRFSVWSAVGLPIALQYGFETFKQFLSGANAMDQHFASTPISHNLPVLLALALYHQQTKHHSKAYAVLPYAHALELLPFWLQQLDMESNGKSTDRQGKYVKTSSPIVFGSAGTNAQHSYFQLLHQGPEIIPVDFIMVKEAMSSLPEAKEHHNALLANCLAQAQALAHGKESSDPNLSYAGKRPSNLIALPKLDAYHLGALLALYEHRAFSLGALWNLNPFDQPGVELGKVLARPIEEALKGSQPNDEGFDSITSARINYLKQ</sequence>
<dbReference type="Pfam" id="PF00342">
    <property type="entry name" value="PGI"/>
    <property type="match status" value="1"/>
</dbReference>
<dbReference type="HAMAP" id="MF_00473">
    <property type="entry name" value="G6P_isomerase"/>
    <property type="match status" value="1"/>
</dbReference>
<dbReference type="CDD" id="cd05016">
    <property type="entry name" value="SIS_PGI_2"/>
    <property type="match status" value="1"/>
</dbReference>
<dbReference type="CDD" id="cd05015">
    <property type="entry name" value="SIS_PGI_1"/>
    <property type="match status" value="1"/>
</dbReference>
<dbReference type="InterPro" id="IPR023096">
    <property type="entry name" value="G6P_Isomerase_C"/>
</dbReference>
<comment type="pathway">
    <text evidence="1 7 8">Carbohydrate degradation; glycolysis; D-glyceraldehyde 3-phosphate and glycerone phosphate from D-glucose: step 2/4.</text>
</comment>
<evidence type="ECO:0000256" key="5">
    <source>
        <dbReference type="ARBA" id="ARBA00023235"/>
    </source>
</evidence>
<feature type="active site" evidence="7">
    <location>
        <position position="356"/>
    </location>
</feature>
<dbReference type="InterPro" id="IPR046348">
    <property type="entry name" value="SIS_dom_sf"/>
</dbReference>
<feature type="active site" evidence="7">
    <location>
        <position position="468"/>
    </location>
</feature>
<dbReference type="EMBL" id="CP099959">
    <property type="protein sequence ID" value="XCC57136.1"/>
    <property type="molecule type" value="Genomic_DNA"/>
</dbReference>
<dbReference type="PROSITE" id="PS51463">
    <property type="entry name" value="P_GLUCOSE_ISOMERASE_3"/>
    <property type="match status" value="1"/>
</dbReference>
<dbReference type="GO" id="GO:0051156">
    <property type="term" value="P:glucose 6-phosphate metabolic process"/>
    <property type="evidence" value="ECO:0007669"/>
    <property type="project" value="TreeGrafter"/>
</dbReference>
<dbReference type="GO" id="GO:0005829">
    <property type="term" value="C:cytosol"/>
    <property type="evidence" value="ECO:0007669"/>
    <property type="project" value="TreeGrafter"/>
</dbReference>
<dbReference type="PANTHER" id="PTHR11469:SF1">
    <property type="entry name" value="GLUCOSE-6-PHOSPHATE ISOMERASE"/>
    <property type="match status" value="1"/>
</dbReference>
<dbReference type="InterPro" id="IPR035476">
    <property type="entry name" value="SIS_PGI_1"/>
</dbReference>
<comment type="function">
    <text evidence="7">Catalyzes the reversible isomerization of glucose-6-phosphate to fructose-6-phosphate.</text>
</comment>
<dbReference type="NCBIfam" id="NF001211">
    <property type="entry name" value="PRK00179.1"/>
    <property type="match status" value="1"/>
</dbReference>
<comment type="subcellular location">
    <subcellularLocation>
        <location evidence="7">Cytoplasm</location>
    </subcellularLocation>
</comment>
<keyword evidence="3 7" id="KW-0312">Gluconeogenesis</keyword>
<dbReference type="PROSITE" id="PS00174">
    <property type="entry name" value="P_GLUCOSE_ISOMERASE_2"/>
    <property type="match status" value="1"/>
</dbReference>
<dbReference type="Gene3D" id="1.10.1390.10">
    <property type="match status" value="1"/>
</dbReference>
<comment type="catalytic activity">
    <reaction evidence="6 7 8">
        <text>alpha-D-glucose 6-phosphate = beta-D-fructose 6-phosphate</text>
        <dbReference type="Rhea" id="RHEA:11816"/>
        <dbReference type="ChEBI" id="CHEBI:57634"/>
        <dbReference type="ChEBI" id="CHEBI:58225"/>
        <dbReference type="EC" id="5.3.1.9"/>
    </reaction>
</comment>
<evidence type="ECO:0000256" key="1">
    <source>
        <dbReference type="ARBA" id="ARBA00004926"/>
    </source>
</evidence>
<dbReference type="GO" id="GO:0006096">
    <property type="term" value="P:glycolytic process"/>
    <property type="evidence" value="ECO:0007669"/>
    <property type="project" value="UniProtKB-UniRule"/>
</dbReference>
<evidence type="ECO:0000256" key="7">
    <source>
        <dbReference type="HAMAP-Rule" id="MF_00473"/>
    </source>
</evidence>
<reference evidence="9" key="1">
    <citation type="submission" date="2022-06" db="EMBL/GenBank/DDBJ databases">
        <title>New Polynucleobacter species.</title>
        <authorList>
            <person name="Hahn M.W."/>
        </authorList>
    </citation>
    <scope>NUCLEOTIDE SEQUENCE</scope>
    <source>
        <strain evidence="9">UK-FUSCHL-C3</strain>
    </source>
</reference>
<evidence type="ECO:0000256" key="6">
    <source>
        <dbReference type="ARBA" id="ARBA00029321"/>
    </source>
</evidence>
<evidence type="ECO:0000313" key="9">
    <source>
        <dbReference type="EMBL" id="XCC57136.1"/>
    </source>
</evidence>
<dbReference type="PROSITE" id="PS00765">
    <property type="entry name" value="P_GLUCOSE_ISOMERASE_1"/>
    <property type="match status" value="1"/>
</dbReference>
<evidence type="ECO:0000256" key="4">
    <source>
        <dbReference type="ARBA" id="ARBA00023152"/>
    </source>
</evidence>
<feature type="active site" description="Proton donor" evidence="7">
    <location>
        <position position="326"/>
    </location>
</feature>
<accession>A0AAU8A126</accession>
<keyword evidence="7" id="KW-0963">Cytoplasm</keyword>
<evidence type="ECO:0000256" key="2">
    <source>
        <dbReference type="ARBA" id="ARBA00006604"/>
    </source>
</evidence>
<name>A0AAU8A126_9BURK</name>
<dbReference type="RefSeq" id="WP_353438166.1">
    <property type="nucleotide sequence ID" value="NZ_CP099959.1"/>
</dbReference>
<evidence type="ECO:0000256" key="8">
    <source>
        <dbReference type="RuleBase" id="RU000612"/>
    </source>
</evidence>